<reference evidence="1" key="1">
    <citation type="submission" date="2021-06" db="EMBL/GenBank/DDBJ databases">
        <authorList>
            <person name="Kallberg Y."/>
            <person name="Tangrot J."/>
            <person name="Rosling A."/>
        </authorList>
    </citation>
    <scope>NUCLEOTIDE SEQUENCE</scope>
    <source>
        <strain evidence="1">IL203A</strain>
    </source>
</reference>
<keyword evidence="2" id="KW-1185">Reference proteome</keyword>
<protein>
    <submittedName>
        <fullName evidence="1">7096_t:CDS:1</fullName>
    </submittedName>
</protein>
<name>A0ACA9LVH7_9GLOM</name>
<proteinExistence type="predicted"/>
<organism evidence="1 2">
    <name type="scientific">Dentiscutata heterogama</name>
    <dbReference type="NCBI Taxonomy" id="1316150"/>
    <lineage>
        <taxon>Eukaryota</taxon>
        <taxon>Fungi</taxon>
        <taxon>Fungi incertae sedis</taxon>
        <taxon>Mucoromycota</taxon>
        <taxon>Glomeromycotina</taxon>
        <taxon>Glomeromycetes</taxon>
        <taxon>Diversisporales</taxon>
        <taxon>Gigasporaceae</taxon>
        <taxon>Dentiscutata</taxon>
    </lineage>
</organism>
<sequence length="640" mass="72840">MTTKWSLSNEFSTIYNPSSVWSYGYSKSLLGHFSYLIIQIKIRKQLPFWSTPSNMTYNSHSVGMHPDDLVGTPSVVRFTAPKDGNYTLSLKFTHVDDHVNNSRRTGVYIMHNDRDSLWQEELVGLGASKSYNSPDGGINIKTNDTIDFIVGQSLIGNVFENINFVTTLVAADINLENDISNSITYIKSTFNVDLCFVLDCTNSMDEHIAAAKDHILRVSNYVKNFNSDVKLWFGFCGYRDHCDGRNRLQILDFTNSHEEFKLYITKVKAKGGKDIPEDVLGGLNAAITSMTWKNGTRVLIHIGDAPPHGRRFNKEMDEYPKGDPYGLTAEKVFEKMQSKNILYHFGKINDSTDVMINIFRKIIGEFPVFDLKTTGDDNPGILLNKFCEATCSVIISSVLLTTTVRNTENFYSLQRKRLQINPLEPDWATLSENSGELLYYTLPKSLDEIKDKYFFINSNFTTQHISFKLAPQPFSVGAERYAYFAIHTDSEQNEKLVIKKYHDDKPDSKKRYLESVEASNIAQFLSSEFNSAAEQNGIKWKVKFIDANILCSKSDSGTLYYSIENYFSNAKFQRFNTNSGIITDFHSALEAFAHFTYQYTKGYLVVYDLQGVNLDKNKEFLLTDPAIHCIDVSRFGVTNF</sequence>
<feature type="non-terminal residue" evidence="1">
    <location>
        <position position="640"/>
    </location>
</feature>
<dbReference type="Proteomes" id="UP000789702">
    <property type="component" value="Unassembled WGS sequence"/>
</dbReference>
<gene>
    <name evidence="1" type="ORF">DHETER_LOCUS4885</name>
</gene>
<comment type="caution">
    <text evidence="1">The sequence shown here is derived from an EMBL/GenBank/DDBJ whole genome shotgun (WGS) entry which is preliminary data.</text>
</comment>
<evidence type="ECO:0000313" key="1">
    <source>
        <dbReference type="EMBL" id="CAG8542953.1"/>
    </source>
</evidence>
<dbReference type="EMBL" id="CAJVPU010005105">
    <property type="protein sequence ID" value="CAG8542953.1"/>
    <property type="molecule type" value="Genomic_DNA"/>
</dbReference>
<accession>A0ACA9LVH7</accession>
<evidence type="ECO:0000313" key="2">
    <source>
        <dbReference type="Proteomes" id="UP000789702"/>
    </source>
</evidence>